<feature type="transmembrane region" description="Helical" evidence="1">
    <location>
        <begin position="7"/>
        <end position="33"/>
    </location>
</feature>
<keyword evidence="4" id="KW-1185">Reference proteome</keyword>
<gene>
    <name evidence="3" type="ORF">BCR36DRAFT_586687</name>
</gene>
<dbReference type="EMBL" id="MCFH01000053">
    <property type="protein sequence ID" value="ORX43406.1"/>
    <property type="molecule type" value="Genomic_DNA"/>
</dbReference>
<dbReference type="Pfam" id="PF12740">
    <property type="entry name" value="PETase"/>
    <property type="match status" value="1"/>
</dbReference>
<comment type="caution">
    <text evidence="3">The sequence shown here is derived from an EMBL/GenBank/DDBJ whole genome shotgun (WGS) entry which is preliminary data.</text>
</comment>
<dbReference type="OrthoDB" id="2132981at2759"/>
<dbReference type="AlphaFoldDB" id="A0A1Y1UYN3"/>
<keyword evidence="1" id="KW-0472">Membrane</keyword>
<keyword evidence="1" id="KW-1133">Transmembrane helix</keyword>
<evidence type="ECO:0000259" key="2">
    <source>
        <dbReference type="Pfam" id="PF12740"/>
    </source>
</evidence>
<protein>
    <recommendedName>
        <fullName evidence="2">PET hydrolase/cutinase-like domain-containing protein</fullName>
    </recommendedName>
</protein>
<evidence type="ECO:0000313" key="4">
    <source>
        <dbReference type="Proteomes" id="UP000193719"/>
    </source>
</evidence>
<sequence length="305" mass="34706">MSNICKYVTSLCCIFSGMIVITTGIFVYVIFYAPLVPEDYINIVKTGGNIEAKYLNMGNFTVKYHSEETKTQAGSLLYYYPEELTESNKTYPLVIVVNGETAFPNKQKSVFKHLASWGFIVLGNYDVNPINGKSVGHSLREILNFNENKNHLLYKKIDVENIGIIGFSQGGIGVYNSIIDKTNNNIFKCAILLSPKGYDNEDITINYTFSLITCPFMILTGTLKEDIPFDNIQEVYKNNTSVTKLLARKSEVKSTQMLYYSDGYVTAWFMYYLQKDKEAGLFFRGDDPEILNNTLYQDQQISIRD</sequence>
<reference evidence="3 4" key="2">
    <citation type="submission" date="2016-08" db="EMBL/GenBank/DDBJ databases">
        <title>Pervasive Adenine N6-methylation of Active Genes in Fungi.</title>
        <authorList>
            <consortium name="DOE Joint Genome Institute"/>
            <person name="Mondo S.J."/>
            <person name="Dannebaum R.O."/>
            <person name="Kuo R.C."/>
            <person name="Labutti K."/>
            <person name="Haridas S."/>
            <person name="Kuo A."/>
            <person name="Salamov A."/>
            <person name="Ahrendt S.R."/>
            <person name="Lipzen A."/>
            <person name="Sullivan W."/>
            <person name="Andreopoulos W.B."/>
            <person name="Clum A."/>
            <person name="Lindquist E."/>
            <person name="Daum C."/>
            <person name="Ramamoorthy G.K."/>
            <person name="Gryganskyi A."/>
            <person name="Culley D."/>
            <person name="Magnuson J.K."/>
            <person name="James T.Y."/>
            <person name="O'Malley M.A."/>
            <person name="Stajich J.E."/>
            <person name="Spatafora J.W."/>
            <person name="Visel A."/>
            <person name="Grigoriev I.V."/>
        </authorList>
    </citation>
    <scope>NUCLEOTIDE SEQUENCE [LARGE SCALE GENOMIC DNA]</scope>
    <source>
        <strain evidence="4">finn</strain>
    </source>
</reference>
<evidence type="ECO:0000256" key="1">
    <source>
        <dbReference type="SAM" id="Phobius"/>
    </source>
</evidence>
<organism evidence="3 4">
    <name type="scientific">Piromyces finnis</name>
    <dbReference type="NCBI Taxonomy" id="1754191"/>
    <lineage>
        <taxon>Eukaryota</taxon>
        <taxon>Fungi</taxon>
        <taxon>Fungi incertae sedis</taxon>
        <taxon>Chytridiomycota</taxon>
        <taxon>Chytridiomycota incertae sedis</taxon>
        <taxon>Neocallimastigomycetes</taxon>
        <taxon>Neocallimastigales</taxon>
        <taxon>Neocallimastigaceae</taxon>
        <taxon>Piromyces</taxon>
    </lineage>
</organism>
<dbReference type="InterPro" id="IPR029058">
    <property type="entry name" value="AB_hydrolase_fold"/>
</dbReference>
<dbReference type="PANTHER" id="PTHR33428:SF14">
    <property type="entry name" value="CARBOXYLESTERASE TYPE B DOMAIN-CONTAINING PROTEIN"/>
    <property type="match status" value="1"/>
</dbReference>
<evidence type="ECO:0000313" key="3">
    <source>
        <dbReference type="EMBL" id="ORX43406.1"/>
    </source>
</evidence>
<dbReference type="InterPro" id="IPR041127">
    <property type="entry name" value="PET_hydrolase/cutinase-like"/>
</dbReference>
<keyword evidence="1" id="KW-0812">Transmembrane</keyword>
<accession>A0A1Y1UYN3</accession>
<proteinExistence type="predicted"/>
<reference evidence="3 4" key="1">
    <citation type="submission" date="2016-08" db="EMBL/GenBank/DDBJ databases">
        <title>Genomes of anaerobic fungi encode conserved fungal cellulosomes for biomass hydrolysis.</title>
        <authorList>
            <consortium name="DOE Joint Genome Institute"/>
            <person name="Haitjema C.H."/>
            <person name="Gilmore S.P."/>
            <person name="Henske J.K."/>
            <person name="Solomon K.V."/>
            <person name="De Groot R."/>
            <person name="Kuo A."/>
            <person name="Mondo S.J."/>
            <person name="Salamov A.A."/>
            <person name="Labutti K."/>
            <person name="Zhao Z."/>
            <person name="Chiniquy J."/>
            <person name="Barry K."/>
            <person name="Brewer H.M."/>
            <person name="Purvine S.O."/>
            <person name="Wright A.T."/>
            <person name="Boxma B."/>
            <person name="Van Alen T."/>
            <person name="Hackstein J.H."/>
            <person name="Baker S.E."/>
            <person name="Grigoriev I.V."/>
            <person name="O'Malley M.A."/>
        </authorList>
    </citation>
    <scope>NUCLEOTIDE SEQUENCE [LARGE SCALE GENOMIC DNA]</scope>
    <source>
        <strain evidence="4">finn</strain>
    </source>
</reference>
<dbReference type="Proteomes" id="UP000193719">
    <property type="component" value="Unassembled WGS sequence"/>
</dbReference>
<feature type="domain" description="PET hydrolase/cutinase-like" evidence="2">
    <location>
        <begin position="57"/>
        <end position="225"/>
    </location>
</feature>
<name>A0A1Y1UYN3_9FUNG</name>
<dbReference type="SUPFAM" id="SSF53474">
    <property type="entry name" value="alpha/beta-Hydrolases"/>
    <property type="match status" value="1"/>
</dbReference>
<dbReference type="PANTHER" id="PTHR33428">
    <property type="entry name" value="CHLOROPHYLLASE-2, CHLOROPLASTIC"/>
    <property type="match status" value="1"/>
</dbReference>
<dbReference type="Gene3D" id="3.40.50.1820">
    <property type="entry name" value="alpha/beta hydrolase"/>
    <property type="match status" value="1"/>
</dbReference>